<sequence length="218" mass="24728">MAISRIPKRRSSHSLMTDTESSDDSEKLHKSWIASFLEQPSSDWFAEVPESFASDGFNTYGLSVDQSYAKSAFIQLLGSGQDSSDDSFDSDSEDEIEKTTEKIFGLIHSRYIFTPDGVHQMYLKYKCGIFGNCPRYKCGQQHLLPVGLSDHPGKETVKLYCPSCKQLYEADEMHQDLDGAFFSKSFPHYLLNEMKLKKLNANADPMLTSESLDGKFWR</sequence>
<dbReference type="EMBL" id="MLAK01000871">
    <property type="protein sequence ID" value="OHT02307.1"/>
    <property type="molecule type" value="Genomic_DNA"/>
</dbReference>
<comment type="similarity">
    <text evidence="1 2">Belongs to the casein kinase 2 subunit beta family.</text>
</comment>
<feature type="region of interest" description="Disordered" evidence="3">
    <location>
        <begin position="1"/>
        <end position="26"/>
    </location>
</feature>
<dbReference type="GO" id="GO:0005737">
    <property type="term" value="C:cytoplasm"/>
    <property type="evidence" value="ECO:0007669"/>
    <property type="project" value="TreeGrafter"/>
</dbReference>
<evidence type="ECO:0000256" key="3">
    <source>
        <dbReference type="SAM" id="MobiDB-lite"/>
    </source>
</evidence>
<dbReference type="FunFam" id="2.20.25.20:FF:000001">
    <property type="entry name" value="Casein kinase II subunit beta"/>
    <property type="match status" value="1"/>
</dbReference>
<name>A0A1J4JTB0_9EUKA</name>
<dbReference type="Gene3D" id="1.10.1820.10">
    <property type="entry name" value="protein kinase ck2 holoenzyme, chain C, domain 1"/>
    <property type="match status" value="1"/>
</dbReference>
<organism evidence="4 5">
    <name type="scientific">Tritrichomonas foetus</name>
    <dbReference type="NCBI Taxonomy" id="1144522"/>
    <lineage>
        <taxon>Eukaryota</taxon>
        <taxon>Metamonada</taxon>
        <taxon>Parabasalia</taxon>
        <taxon>Tritrichomonadida</taxon>
        <taxon>Tritrichomonadidae</taxon>
        <taxon>Tritrichomonas</taxon>
    </lineage>
</organism>
<comment type="subunit">
    <text evidence="2">Tetramer of two alpha and two beta subunits.</text>
</comment>
<dbReference type="GO" id="GO:0016301">
    <property type="term" value="F:kinase activity"/>
    <property type="evidence" value="ECO:0007669"/>
    <property type="project" value="UniProtKB-KW"/>
</dbReference>
<gene>
    <name evidence="4" type="ORF">TRFO_07117</name>
</gene>
<dbReference type="Proteomes" id="UP000179807">
    <property type="component" value="Unassembled WGS sequence"/>
</dbReference>
<dbReference type="PANTHER" id="PTHR11740:SF0">
    <property type="entry name" value="CASEIN KINASE II SUBUNIT BETA"/>
    <property type="match status" value="1"/>
</dbReference>
<reference evidence="4" key="1">
    <citation type="submission" date="2016-10" db="EMBL/GenBank/DDBJ databases">
        <authorList>
            <person name="Benchimol M."/>
            <person name="Almeida L.G."/>
            <person name="Vasconcelos A.T."/>
            <person name="Perreira-Neves A."/>
            <person name="Rosa I.A."/>
            <person name="Tasca T."/>
            <person name="Bogo M.R."/>
            <person name="de Souza W."/>
        </authorList>
    </citation>
    <scope>NUCLEOTIDE SEQUENCE [LARGE SCALE GENOMIC DNA]</scope>
    <source>
        <strain evidence="4">K</strain>
    </source>
</reference>
<protein>
    <recommendedName>
        <fullName evidence="2">Casein kinase II subunit beta</fullName>
        <shortName evidence="2">CK II beta</shortName>
    </recommendedName>
</protein>
<dbReference type="GeneID" id="94828205"/>
<dbReference type="VEuPathDB" id="TrichDB:TRFO_07117"/>
<dbReference type="Pfam" id="PF01214">
    <property type="entry name" value="CK_II_beta"/>
    <property type="match status" value="1"/>
</dbReference>
<proteinExistence type="inferred from homology"/>
<dbReference type="GO" id="GO:0005956">
    <property type="term" value="C:protein kinase CK2 complex"/>
    <property type="evidence" value="ECO:0007669"/>
    <property type="project" value="UniProtKB-UniRule"/>
</dbReference>
<evidence type="ECO:0000313" key="4">
    <source>
        <dbReference type="EMBL" id="OHT02307.1"/>
    </source>
</evidence>
<evidence type="ECO:0000313" key="5">
    <source>
        <dbReference type="Proteomes" id="UP000179807"/>
    </source>
</evidence>
<dbReference type="InterPro" id="IPR016149">
    <property type="entry name" value="Casein_kin_II_reg-sub_N"/>
</dbReference>
<evidence type="ECO:0000256" key="2">
    <source>
        <dbReference type="RuleBase" id="RU361268"/>
    </source>
</evidence>
<dbReference type="PANTHER" id="PTHR11740">
    <property type="entry name" value="CASEIN KINASE II SUBUNIT BETA"/>
    <property type="match status" value="1"/>
</dbReference>
<comment type="caution">
    <text evidence="4">The sequence shown here is derived from an EMBL/GenBank/DDBJ whole genome shotgun (WGS) entry which is preliminary data.</text>
</comment>
<dbReference type="GO" id="GO:0019887">
    <property type="term" value="F:protein kinase regulator activity"/>
    <property type="evidence" value="ECO:0007669"/>
    <property type="project" value="InterPro"/>
</dbReference>
<dbReference type="InterPro" id="IPR000704">
    <property type="entry name" value="Casein_kinase_II_reg-sub"/>
</dbReference>
<keyword evidence="5" id="KW-1185">Reference proteome</keyword>
<dbReference type="PROSITE" id="PS01101">
    <property type="entry name" value="CK2_BETA"/>
    <property type="match status" value="1"/>
</dbReference>
<dbReference type="SMART" id="SM01085">
    <property type="entry name" value="CK_II_beta"/>
    <property type="match status" value="1"/>
</dbReference>
<evidence type="ECO:0000256" key="1">
    <source>
        <dbReference type="ARBA" id="ARBA00006941"/>
    </source>
</evidence>
<feature type="compositionally biased region" description="Basic residues" evidence="3">
    <location>
        <begin position="1"/>
        <end position="12"/>
    </location>
</feature>
<dbReference type="RefSeq" id="XP_068355443.1">
    <property type="nucleotide sequence ID" value="XM_068493501.1"/>
</dbReference>
<dbReference type="OrthoDB" id="3971593at2759"/>
<dbReference type="SUPFAM" id="SSF57798">
    <property type="entry name" value="Casein kinase II beta subunit"/>
    <property type="match status" value="1"/>
</dbReference>
<accession>A0A1J4JTB0</accession>
<dbReference type="InterPro" id="IPR035991">
    <property type="entry name" value="Casein_kinase_II_beta-like"/>
</dbReference>
<dbReference type="Gene3D" id="2.20.25.20">
    <property type="match status" value="1"/>
</dbReference>
<dbReference type="AlphaFoldDB" id="A0A1J4JTB0"/>
<dbReference type="PRINTS" id="PR00472">
    <property type="entry name" value="CASNKINASEII"/>
</dbReference>